<evidence type="ECO:0000256" key="4">
    <source>
        <dbReference type="RuleBase" id="RU003512"/>
    </source>
</evidence>
<dbReference type="Gene3D" id="3.40.50.1980">
    <property type="entry name" value="Nitrogenase molybdenum iron protein domain"/>
    <property type="match status" value="2"/>
</dbReference>
<dbReference type="PRINTS" id="PR00691">
    <property type="entry name" value="ADHESINB"/>
</dbReference>
<dbReference type="PRINTS" id="PR00690">
    <property type="entry name" value="ADHESNFAMILY"/>
</dbReference>
<evidence type="ECO:0008006" key="7">
    <source>
        <dbReference type="Google" id="ProtNLM"/>
    </source>
</evidence>
<keyword evidence="2 4" id="KW-0813">Transport</keyword>
<proteinExistence type="inferred from homology"/>
<sequence>MRDFRNVIFLLIVAVFLLQMFVLKQDAKLAEEKNQAKPTVALSTFSLYDIAKNISNDTIDLVMILPFGVDAHSFEPTPKLMAKIMQSDIVIYSGAGLEPWTSSFEFKNRVIDMSKHVKLLNSEHGSCNHEEHQHHGGHEEEMDPHYWLDIQNMIDATNLIAGEFSKLSKENEELYRKNAEIYISELQAIDEEYKQRLASCKKETIIVNHNAFSYLSQNYGFEVEALSGLSPDAQSNAQNMLKLIEHVKEHDLKVVFFESFVSDKAMKSIANEANVAVDVLQPLGNITADEAKKDLSYKDIMLENLEKISNALECK</sequence>
<dbReference type="PANTHER" id="PTHR42953:SF3">
    <property type="entry name" value="HIGH-AFFINITY ZINC UPTAKE SYSTEM PROTEIN ZNUA"/>
    <property type="match status" value="1"/>
</dbReference>
<dbReference type="eggNOG" id="COG0803">
    <property type="taxonomic scope" value="Bacteria"/>
</dbReference>
<dbReference type="PATRIC" id="fig|1172190.3.peg.536"/>
<evidence type="ECO:0000256" key="3">
    <source>
        <dbReference type="ARBA" id="ARBA00022729"/>
    </source>
</evidence>
<dbReference type="GO" id="GO:0046872">
    <property type="term" value="F:metal ion binding"/>
    <property type="evidence" value="ECO:0007669"/>
    <property type="project" value="InterPro"/>
</dbReference>
<evidence type="ECO:0000256" key="1">
    <source>
        <dbReference type="ARBA" id="ARBA00011028"/>
    </source>
</evidence>
<dbReference type="InterPro" id="IPR006129">
    <property type="entry name" value="AdhesinB"/>
</dbReference>
<dbReference type="GO" id="GO:0007155">
    <property type="term" value="P:cell adhesion"/>
    <property type="evidence" value="ECO:0007669"/>
    <property type="project" value="InterPro"/>
</dbReference>
<dbReference type="EMBL" id="AUPZ01000003">
    <property type="protein sequence ID" value="EQB40272.1"/>
    <property type="molecule type" value="Genomic_DNA"/>
</dbReference>
<dbReference type="AlphaFoldDB" id="T0JTJ2"/>
<protein>
    <recommendedName>
        <fullName evidence="7">ABC transporter substrate-binding protein</fullName>
    </recommendedName>
</protein>
<keyword evidence="3" id="KW-0732">Signal</keyword>
<dbReference type="RefSeq" id="WP_021286829.1">
    <property type="nucleotide sequence ID" value="NZ_AUPZ01000003.1"/>
</dbReference>
<dbReference type="InterPro" id="IPR006128">
    <property type="entry name" value="Lipoprotein_PsaA-like"/>
</dbReference>
<organism evidence="5 6">
    <name type="scientific">Sulfurimonas hongkongensis</name>
    <dbReference type="NCBI Taxonomy" id="1172190"/>
    <lineage>
        <taxon>Bacteria</taxon>
        <taxon>Pseudomonadati</taxon>
        <taxon>Campylobacterota</taxon>
        <taxon>Epsilonproteobacteria</taxon>
        <taxon>Campylobacterales</taxon>
        <taxon>Sulfurimonadaceae</taxon>
        <taxon>Sulfurimonas</taxon>
    </lineage>
</organism>
<accession>T0JTJ2</accession>
<dbReference type="STRING" id="1172190.M947_02745"/>
<keyword evidence="6" id="KW-1185">Reference proteome</keyword>
<reference evidence="5 6" key="1">
    <citation type="submission" date="2013-07" db="EMBL/GenBank/DDBJ databases">
        <title>Sulfurimonas hongkongensis AST-10 Genome Sequencing.</title>
        <authorList>
            <person name="Cai L."/>
            <person name="Zhang T."/>
        </authorList>
    </citation>
    <scope>NUCLEOTIDE SEQUENCE [LARGE SCALE GENOMIC DNA]</scope>
    <source>
        <strain evidence="5 6">AST-10</strain>
    </source>
</reference>
<dbReference type="Proteomes" id="UP000015520">
    <property type="component" value="Unassembled WGS sequence"/>
</dbReference>
<comment type="similarity">
    <text evidence="1 4">Belongs to the bacterial solute-binding protein 9 family.</text>
</comment>
<dbReference type="Pfam" id="PF01297">
    <property type="entry name" value="ZnuA"/>
    <property type="match status" value="1"/>
</dbReference>
<dbReference type="PANTHER" id="PTHR42953">
    <property type="entry name" value="HIGH-AFFINITY ZINC UPTAKE SYSTEM PROTEIN ZNUA-RELATED"/>
    <property type="match status" value="1"/>
</dbReference>
<dbReference type="OrthoDB" id="9810636at2"/>
<evidence type="ECO:0000256" key="2">
    <source>
        <dbReference type="ARBA" id="ARBA00022448"/>
    </source>
</evidence>
<evidence type="ECO:0000313" key="6">
    <source>
        <dbReference type="Proteomes" id="UP000015520"/>
    </source>
</evidence>
<name>T0JTJ2_9BACT</name>
<dbReference type="GO" id="GO:0030001">
    <property type="term" value="P:metal ion transport"/>
    <property type="evidence" value="ECO:0007669"/>
    <property type="project" value="InterPro"/>
</dbReference>
<dbReference type="InterPro" id="IPR006127">
    <property type="entry name" value="ZnuA-like"/>
</dbReference>
<dbReference type="InterPro" id="IPR050492">
    <property type="entry name" value="Bact_metal-bind_prot9"/>
</dbReference>
<gene>
    <name evidence="5" type="ORF">M947_02745</name>
</gene>
<comment type="caution">
    <text evidence="5">The sequence shown here is derived from an EMBL/GenBank/DDBJ whole genome shotgun (WGS) entry which is preliminary data.</text>
</comment>
<evidence type="ECO:0000313" key="5">
    <source>
        <dbReference type="EMBL" id="EQB40272.1"/>
    </source>
</evidence>
<dbReference type="SUPFAM" id="SSF53807">
    <property type="entry name" value="Helical backbone' metal receptor"/>
    <property type="match status" value="1"/>
</dbReference>